<feature type="non-terminal residue" evidence="1">
    <location>
        <position position="73"/>
    </location>
</feature>
<accession>A0ACD1I7H2</accession>
<organism evidence="1 2">
    <name type="scientific">Aspergillus costaricaensis CBS 115574</name>
    <dbReference type="NCBI Taxonomy" id="1448317"/>
    <lineage>
        <taxon>Eukaryota</taxon>
        <taxon>Fungi</taxon>
        <taxon>Dikarya</taxon>
        <taxon>Ascomycota</taxon>
        <taxon>Pezizomycotina</taxon>
        <taxon>Eurotiomycetes</taxon>
        <taxon>Eurotiomycetidae</taxon>
        <taxon>Eurotiales</taxon>
        <taxon>Aspergillaceae</taxon>
        <taxon>Aspergillus</taxon>
        <taxon>Aspergillus subgen. Circumdati</taxon>
    </lineage>
</organism>
<name>A0ACD1I7H2_9EURO</name>
<evidence type="ECO:0000313" key="2">
    <source>
        <dbReference type="Proteomes" id="UP000249748"/>
    </source>
</evidence>
<dbReference type="Proteomes" id="UP000249748">
    <property type="component" value="Unassembled WGS sequence"/>
</dbReference>
<reference evidence="1" key="1">
    <citation type="submission" date="2018-02" db="EMBL/GenBank/DDBJ databases">
        <title>The genomes of Aspergillus section Nigri reveals drivers in fungal speciation.</title>
        <authorList>
            <consortium name="DOE Joint Genome Institute"/>
            <person name="Vesth T.C."/>
            <person name="Nybo J."/>
            <person name="Theobald S."/>
            <person name="Brandl J."/>
            <person name="Frisvad J.C."/>
            <person name="Nielsen K.F."/>
            <person name="Lyhne E.K."/>
            <person name="Kogle M.E."/>
            <person name="Kuo A."/>
            <person name="Riley R."/>
            <person name="Clum A."/>
            <person name="Nolan M."/>
            <person name="Lipzen A."/>
            <person name="Salamov A."/>
            <person name="Henrissat B."/>
            <person name="Wiebenga A."/>
            <person name="De vries R.P."/>
            <person name="Grigoriev I.V."/>
            <person name="Mortensen U.H."/>
            <person name="Andersen M.R."/>
            <person name="Baker S.E."/>
        </authorList>
    </citation>
    <scope>NUCLEOTIDE SEQUENCE</scope>
    <source>
        <strain evidence="1">CBS 115574</strain>
    </source>
</reference>
<protein>
    <submittedName>
        <fullName evidence="1">Uncharacterized protein</fullName>
    </submittedName>
</protein>
<sequence length="73" mass="7783">MEESHGRCALALAPLFGICLWRITATTTWTTAAGSSPHRNQPPCNSPRLGLPTRASAPPAPRSSGRISVKLFI</sequence>
<keyword evidence="2" id="KW-1185">Reference proteome</keyword>
<dbReference type="EMBL" id="KZ824559">
    <property type="protein sequence ID" value="RAK86461.1"/>
    <property type="molecule type" value="Genomic_DNA"/>
</dbReference>
<proteinExistence type="predicted"/>
<evidence type="ECO:0000313" key="1">
    <source>
        <dbReference type="EMBL" id="RAK86461.1"/>
    </source>
</evidence>
<gene>
    <name evidence="1" type="ORF">BO79DRAFT_289089</name>
</gene>